<accession>A0AAE0ZBG5</accession>
<dbReference type="AlphaFoldDB" id="A0AAE0ZBG5"/>
<dbReference type="EMBL" id="JAWDGP010004234">
    <property type="protein sequence ID" value="KAK3766414.1"/>
    <property type="molecule type" value="Genomic_DNA"/>
</dbReference>
<dbReference type="Proteomes" id="UP001283361">
    <property type="component" value="Unassembled WGS sequence"/>
</dbReference>
<gene>
    <name evidence="1" type="ORF">RRG08_056088</name>
</gene>
<evidence type="ECO:0000313" key="1">
    <source>
        <dbReference type="EMBL" id="KAK3766414.1"/>
    </source>
</evidence>
<name>A0AAE0ZBG5_9GAST</name>
<protein>
    <submittedName>
        <fullName evidence="1">Uncharacterized protein</fullName>
    </submittedName>
</protein>
<sequence>MHQLLTPNTTPTTPFGLLTACQEKVELLALSPSRAEDRAPATNRIQFNCSNFAQKSEVPGRKPTCIAFSKVEFQNVTQTFEKSDSLVRTNFAFCFGVFSSPKSFFAFLSNVSREPAQTEAYLLCAAVPLQPCLGR</sequence>
<keyword evidence="2" id="KW-1185">Reference proteome</keyword>
<proteinExistence type="predicted"/>
<reference evidence="1" key="1">
    <citation type="journal article" date="2023" name="G3 (Bethesda)">
        <title>A reference genome for the long-term kleptoplast-retaining sea slug Elysia crispata morphotype clarki.</title>
        <authorList>
            <person name="Eastman K.E."/>
            <person name="Pendleton A.L."/>
            <person name="Shaikh M.A."/>
            <person name="Suttiyut T."/>
            <person name="Ogas R."/>
            <person name="Tomko P."/>
            <person name="Gavelis G."/>
            <person name="Widhalm J.R."/>
            <person name="Wisecaver J.H."/>
        </authorList>
    </citation>
    <scope>NUCLEOTIDE SEQUENCE</scope>
    <source>
        <strain evidence="1">ECLA1</strain>
    </source>
</reference>
<comment type="caution">
    <text evidence="1">The sequence shown here is derived from an EMBL/GenBank/DDBJ whole genome shotgun (WGS) entry which is preliminary data.</text>
</comment>
<evidence type="ECO:0000313" key="2">
    <source>
        <dbReference type="Proteomes" id="UP001283361"/>
    </source>
</evidence>
<organism evidence="1 2">
    <name type="scientific">Elysia crispata</name>
    <name type="common">lettuce slug</name>
    <dbReference type="NCBI Taxonomy" id="231223"/>
    <lineage>
        <taxon>Eukaryota</taxon>
        <taxon>Metazoa</taxon>
        <taxon>Spiralia</taxon>
        <taxon>Lophotrochozoa</taxon>
        <taxon>Mollusca</taxon>
        <taxon>Gastropoda</taxon>
        <taxon>Heterobranchia</taxon>
        <taxon>Euthyneura</taxon>
        <taxon>Panpulmonata</taxon>
        <taxon>Sacoglossa</taxon>
        <taxon>Placobranchoidea</taxon>
        <taxon>Plakobranchidae</taxon>
        <taxon>Elysia</taxon>
    </lineage>
</organism>